<dbReference type="EMBL" id="CP070273">
    <property type="protein sequence ID" value="QRV24377.1"/>
    <property type="molecule type" value="Genomic_DNA"/>
</dbReference>
<reference evidence="6 7" key="1">
    <citation type="submission" date="2021-02" db="EMBL/GenBank/DDBJ databases">
        <title>The genome of Marinomonas foliarum JZW.</title>
        <authorList>
            <person name="Sun M."/>
        </authorList>
    </citation>
    <scope>NUCLEOTIDE SEQUENCE [LARGE SCALE GENOMIC DNA]</scope>
    <source>
        <strain evidence="6 7">JZW</strain>
    </source>
</reference>
<dbReference type="InterPro" id="IPR052978">
    <property type="entry name" value="GAP_dehydrogenase"/>
</dbReference>
<dbReference type="NCBIfam" id="NF006512">
    <property type="entry name" value="PRK08955.1"/>
    <property type="match status" value="1"/>
</dbReference>
<dbReference type="CDD" id="cd18126">
    <property type="entry name" value="GAPDH_I_C"/>
    <property type="match status" value="1"/>
</dbReference>
<dbReference type="InterPro" id="IPR020830">
    <property type="entry name" value="GlycerAld_3-P_DH_AS"/>
</dbReference>
<dbReference type="Gene3D" id="3.40.50.720">
    <property type="entry name" value="NAD(P)-binding Rossmann-like Domain"/>
    <property type="match status" value="1"/>
</dbReference>
<dbReference type="InterPro" id="IPR054835">
    <property type="entry name" value="G3PDH_Arsen"/>
</dbReference>
<dbReference type="EC" id="1.2.1.-" evidence="4"/>
<dbReference type="InterPro" id="IPR006424">
    <property type="entry name" value="Glyceraldehyde-3-P_DH_1"/>
</dbReference>
<dbReference type="Gene3D" id="3.30.360.10">
    <property type="entry name" value="Dihydrodipicolinate Reductase, domain 2"/>
    <property type="match status" value="1"/>
</dbReference>
<evidence type="ECO:0000256" key="2">
    <source>
        <dbReference type="ARBA" id="ARBA00023002"/>
    </source>
</evidence>
<comment type="similarity">
    <text evidence="1 3">Belongs to the glyceraldehyde-3-phosphate dehydrogenase family.</text>
</comment>
<sequence length="338" mass="37088">MTIKVGINGFGRMGRLSFRAAFDWDDVEFVQINDLKGDATTLAHLVNFDSVHGRWHNEATSKDNAIIINGKTITCTQNKNINETDWSQCDVVIEASGVMKTKALLQAYLDQGVKRVVVTAPVKEDGVLNVVMGVNDDDYDPSLHQIVTAASCTTNCLAPVVKVLQETIGIKHGSMTTIHDITNTQTIIDAPHKDLRRARSCGTSLIPTTTGSATAITHIFPELKGKLNGHAVRVPLTNASLTDCVFEMNRATDEKEINQLLKAASESGPLKSILGYEERPLVSIDYKTDPRSSIIDAPSTMVINGTQVKLYVWYDNEWGYANRTAELMRKVGTLDKAI</sequence>
<dbReference type="NCBIfam" id="TIGR01534">
    <property type="entry name" value="GAPDH-I"/>
    <property type="match status" value="1"/>
</dbReference>
<dbReference type="Proteomes" id="UP000644167">
    <property type="component" value="Chromosome"/>
</dbReference>
<evidence type="ECO:0000313" key="6">
    <source>
        <dbReference type="EMBL" id="QRV24377.1"/>
    </source>
</evidence>
<dbReference type="PANTHER" id="PTHR42955:SF1">
    <property type="entry name" value="GLYCERALDEHYDE-3-PHOSPHATE DEHYDROGENASE"/>
    <property type="match status" value="1"/>
</dbReference>
<feature type="domain" description="Glyceraldehyde 3-phosphate dehydrogenase NAD(P) binding" evidence="5">
    <location>
        <begin position="3"/>
        <end position="152"/>
    </location>
</feature>
<dbReference type="InterPro" id="IPR020829">
    <property type="entry name" value="GlycerAld_3-P_DH_cat"/>
</dbReference>
<evidence type="ECO:0000256" key="4">
    <source>
        <dbReference type="RuleBase" id="RU361160"/>
    </source>
</evidence>
<dbReference type="PIRSF" id="PIRSF000149">
    <property type="entry name" value="GAP_DH"/>
    <property type="match status" value="1"/>
</dbReference>
<evidence type="ECO:0000256" key="3">
    <source>
        <dbReference type="RuleBase" id="RU000397"/>
    </source>
</evidence>
<protein>
    <recommendedName>
        <fullName evidence="4">Glyceraldehyde-3-phosphate dehydrogenase</fullName>
        <ecNumber evidence="4">1.2.1.-</ecNumber>
    </recommendedName>
</protein>
<evidence type="ECO:0000256" key="1">
    <source>
        <dbReference type="ARBA" id="ARBA00007406"/>
    </source>
</evidence>
<organism evidence="6 7">
    <name type="scientific">Marinomonas foliarum</name>
    <dbReference type="NCBI Taxonomy" id="491950"/>
    <lineage>
        <taxon>Bacteria</taxon>
        <taxon>Pseudomonadati</taxon>
        <taxon>Pseudomonadota</taxon>
        <taxon>Gammaproteobacteria</taxon>
        <taxon>Oceanospirillales</taxon>
        <taxon>Oceanospirillaceae</taxon>
        <taxon>Marinomonas</taxon>
    </lineage>
</organism>
<dbReference type="PRINTS" id="PR00078">
    <property type="entry name" value="G3PDHDRGNASE"/>
</dbReference>
<dbReference type="InterPro" id="IPR020831">
    <property type="entry name" value="GlycerAld/Erythrose_P_DH"/>
</dbReference>
<dbReference type="PROSITE" id="PS00071">
    <property type="entry name" value="GAPDH"/>
    <property type="match status" value="1"/>
</dbReference>
<dbReference type="Pfam" id="PF00044">
    <property type="entry name" value="Gp_dh_N"/>
    <property type="match status" value="1"/>
</dbReference>
<dbReference type="CDD" id="cd05214">
    <property type="entry name" value="GAPDH_I_N"/>
    <property type="match status" value="1"/>
</dbReference>
<dbReference type="RefSeq" id="WP_205115044.1">
    <property type="nucleotide sequence ID" value="NZ_CP070273.1"/>
</dbReference>
<dbReference type="PANTHER" id="PTHR42955">
    <property type="entry name" value="GLYCERALDEHYDE-3-PHOSPHATE DEHYDROGENASE"/>
    <property type="match status" value="1"/>
</dbReference>
<keyword evidence="7" id="KW-1185">Reference proteome</keyword>
<evidence type="ECO:0000313" key="7">
    <source>
        <dbReference type="Proteomes" id="UP000644167"/>
    </source>
</evidence>
<dbReference type="InterPro" id="IPR020828">
    <property type="entry name" value="GlycerAld_3-P_DH_NAD(P)-bd"/>
</dbReference>
<dbReference type="Pfam" id="PF02800">
    <property type="entry name" value="Gp_dh_C"/>
    <property type="match status" value="1"/>
</dbReference>
<evidence type="ECO:0000259" key="5">
    <source>
        <dbReference type="SMART" id="SM00846"/>
    </source>
</evidence>
<dbReference type="SMART" id="SM00846">
    <property type="entry name" value="Gp_dh_N"/>
    <property type="match status" value="1"/>
</dbReference>
<keyword evidence="2 4" id="KW-0560">Oxidoreductase</keyword>
<dbReference type="InterPro" id="IPR036291">
    <property type="entry name" value="NAD(P)-bd_dom_sf"/>
</dbReference>
<accession>A0ABX7ITY5</accession>
<gene>
    <name evidence="6" type="ORF">JSY38_02240</name>
</gene>
<dbReference type="NCBIfam" id="NF033735">
    <property type="entry name" value="G3PDH_Arsen"/>
    <property type="match status" value="1"/>
</dbReference>
<dbReference type="SUPFAM" id="SSF55347">
    <property type="entry name" value="Glyceraldehyde-3-phosphate dehydrogenase-like, C-terminal domain"/>
    <property type="match status" value="1"/>
</dbReference>
<name>A0ABX7ITY5_9GAMM</name>
<dbReference type="SUPFAM" id="SSF51735">
    <property type="entry name" value="NAD(P)-binding Rossmann-fold domains"/>
    <property type="match status" value="1"/>
</dbReference>
<proteinExistence type="inferred from homology"/>